<feature type="transmembrane region" description="Helical" evidence="1">
    <location>
        <begin position="28"/>
        <end position="45"/>
    </location>
</feature>
<comment type="caution">
    <text evidence="2">The sequence shown here is derived from an EMBL/GenBank/DDBJ whole genome shotgun (WGS) entry which is preliminary data.</text>
</comment>
<keyword evidence="1" id="KW-0812">Transmembrane</keyword>
<evidence type="ECO:0000313" key="2">
    <source>
        <dbReference type="EMBL" id="PCG71746.1"/>
    </source>
</evidence>
<reference evidence="2" key="1">
    <citation type="submission" date="2017-09" db="EMBL/GenBank/DDBJ databases">
        <title>Contemporary evolution of a Lepidopteran species, Heliothis virescens, in response to modern agricultural practices.</title>
        <authorList>
            <person name="Fritz M.L."/>
            <person name="Deyonke A.M."/>
            <person name="Papanicolaou A."/>
            <person name="Micinski S."/>
            <person name="Westbrook J."/>
            <person name="Gould F."/>
        </authorList>
    </citation>
    <scope>NUCLEOTIDE SEQUENCE [LARGE SCALE GENOMIC DNA]</scope>
    <source>
        <strain evidence="2">HvINT-</strain>
        <tissue evidence="2">Whole body</tissue>
    </source>
</reference>
<gene>
    <name evidence="2" type="ORF">B5V51_1549</name>
</gene>
<proteinExistence type="predicted"/>
<sequence length="93" mass="10825">MSHFVAEVPEVVVKPAKMINLSSSKMKALAAALVLMLYVYLLIYFKTIYLRTKRLDEIMTVALKTEREMLKVHTLDKKLALQMAQVDRLYEDY</sequence>
<protein>
    <submittedName>
        <fullName evidence="2">Uncharacterized protein</fullName>
    </submittedName>
</protein>
<evidence type="ECO:0000256" key="1">
    <source>
        <dbReference type="SAM" id="Phobius"/>
    </source>
</evidence>
<organism evidence="2">
    <name type="scientific">Heliothis virescens</name>
    <name type="common">Tobacco budworm moth</name>
    <dbReference type="NCBI Taxonomy" id="7102"/>
    <lineage>
        <taxon>Eukaryota</taxon>
        <taxon>Metazoa</taxon>
        <taxon>Ecdysozoa</taxon>
        <taxon>Arthropoda</taxon>
        <taxon>Hexapoda</taxon>
        <taxon>Insecta</taxon>
        <taxon>Pterygota</taxon>
        <taxon>Neoptera</taxon>
        <taxon>Endopterygota</taxon>
        <taxon>Lepidoptera</taxon>
        <taxon>Glossata</taxon>
        <taxon>Ditrysia</taxon>
        <taxon>Noctuoidea</taxon>
        <taxon>Noctuidae</taxon>
        <taxon>Heliothinae</taxon>
        <taxon>Heliothis</taxon>
    </lineage>
</organism>
<keyword evidence="1" id="KW-0472">Membrane</keyword>
<accession>A0A2A4JIZ4</accession>
<name>A0A2A4JIZ4_HELVI</name>
<dbReference type="EMBL" id="NWSH01001312">
    <property type="protein sequence ID" value="PCG71746.1"/>
    <property type="molecule type" value="Genomic_DNA"/>
</dbReference>
<dbReference type="AlphaFoldDB" id="A0A2A4JIZ4"/>
<keyword evidence="1" id="KW-1133">Transmembrane helix</keyword>